<dbReference type="Proteomes" id="UP001138500">
    <property type="component" value="Unassembled WGS sequence"/>
</dbReference>
<comment type="caution">
    <text evidence="2">The sequence shown here is derived from an EMBL/GenBank/DDBJ whole genome shotgun (WGS) entry which is preliminary data.</text>
</comment>
<protein>
    <submittedName>
        <fullName evidence="2">Glutathione S-transferase, domain-containing protein</fullName>
    </submittedName>
</protein>
<gene>
    <name evidence="2" type="ORF">Tdes44962_MAKER08213</name>
</gene>
<feature type="domain" description="GST N-terminal" evidence="1">
    <location>
        <begin position="39"/>
        <end position="126"/>
    </location>
</feature>
<dbReference type="SUPFAM" id="SSF52833">
    <property type="entry name" value="Thioredoxin-like"/>
    <property type="match status" value="1"/>
</dbReference>
<dbReference type="EMBL" id="RIBY02000713">
    <property type="protein sequence ID" value="KAH9838209.1"/>
    <property type="molecule type" value="Genomic_DNA"/>
</dbReference>
<accession>A0A9W7W587</accession>
<dbReference type="AlphaFoldDB" id="A0A9W7W587"/>
<proteinExistence type="predicted"/>
<dbReference type="PROSITE" id="PS50404">
    <property type="entry name" value="GST_NTER"/>
    <property type="match status" value="1"/>
</dbReference>
<dbReference type="InterPro" id="IPR036249">
    <property type="entry name" value="Thioredoxin-like_sf"/>
</dbReference>
<dbReference type="InterPro" id="IPR004045">
    <property type="entry name" value="Glutathione_S-Trfase_N"/>
</dbReference>
<dbReference type="OrthoDB" id="412788at2759"/>
<name>A0A9W7W587_9PEZI</name>
<reference evidence="2 3" key="2">
    <citation type="journal article" date="2021" name="Curr. Genet.">
        <title>Genetic response to nitrogen starvation in the aggressive Eucalyptus foliar pathogen Teratosphaeria destructans.</title>
        <authorList>
            <person name="Havenga M."/>
            <person name="Wingfield B.D."/>
            <person name="Wingfield M.J."/>
            <person name="Dreyer L.L."/>
            <person name="Roets F."/>
            <person name="Aylward J."/>
        </authorList>
    </citation>
    <scope>NUCLEOTIDE SEQUENCE [LARGE SCALE GENOMIC DNA]</scope>
    <source>
        <strain evidence="2">CMW44962</strain>
    </source>
</reference>
<organism evidence="2 3">
    <name type="scientific">Teratosphaeria destructans</name>
    <dbReference type="NCBI Taxonomy" id="418781"/>
    <lineage>
        <taxon>Eukaryota</taxon>
        <taxon>Fungi</taxon>
        <taxon>Dikarya</taxon>
        <taxon>Ascomycota</taxon>
        <taxon>Pezizomycotina</taxon>
        <taxon>Dothideomycetes</taxon>
        <taxon>Dothideomycetidae</taxon>
        <taxon>Mycosphaerellales</taxon>
        <taxon>Teratosphaeriaceae</taxon>
        <taxon>Teratosphaeria</taxon>
    </lineage>
</organism>
<dbReference type="Gene3D" id="3.40.30.10">
    <property type="entry name" value="Glutaredoxin"/>
    <property type="match status" value="1"/>
</dbReference>
<keyword evidence="3" id="KW-1185">Reference proteome</keyword>
<sequence length="285" mass="32110">PKPDRPLRILTFHNRTRQREACGRFFSCNSTITMAANDPPHILYQFHYSICSIMVRYAFALRGDAKDSAHEIRLKEESVDIVKAKEQLSEHYLCVPVLQSAAPVEKPISDSVEITKYLAGSYPTMIPKSHERPIKQMLSDLHGVSFFAFTFAGKPQSIEGSKKTLEEKLAAGVSDTYRKAIETKLKRLDESKLAALTPEASKKNEQYTQQLVSQLVSNLEASKTGYLFGLERPSALDAHLVVFVARMLDIKRDDMIPMQLKSYAEKAMGGKEWQDVMQGRRTVPG</sequence>
<reference evidence="2 3" key="1">
    <citation type="journal article" date="2018" name="IMA Fungus">
        <title>IMA Genome-F 10: Nine draft genome sequences of Claviceps purpurea s.lat., including C. arundinis, C. humidiphila, and C. cf. spartinae, pseudomolecules for the pitch canker pathogen Fusarium circinatum, draft genome of Davidsoniella eucalypti, Grosmannia galeiformis, Quambalaria eucalypti, and Teratosphaeria destructans.</title>
        <authorList>
            <person name="Wingfield B.D."/>
            <person name="Liu M."/>
            <person name="Nguyen H.D."/>
            <person name="Lane F.A."/>
            <person name="Morgan S.W."/>
            <person name="De Vos L."/>
            <person name="Wilken P.M."/>
            <person name="Duong T.A."/>
            <person name="Aylward J."/>
            <person name="Coetzee M.P."/>
            <person name="Dadej K."/>
            <person name="De Beer Z.W."/>
            <person name="Findlay W."/>
            <person name="Havenga M."/>
            <person name="Kolarik M."/>
            <person name="Menzies J.G."/>
            <person name="Naidoo K."/>
            <person name="Pochopski O."/>
            <person name="Shoukouhi P."/>
            <person name="Santana Q.C."/>
            <person name="Seifert K.A."/>
            <person name="Soal N."/>
            <person name="Steenkamp E.T."/>
            <person name="Tatham C.T."/>
            <person name="van der Nest M.A."/>
            <person name="Wingfield M.J."/>
        </authorList>
    </citation>
    <scope>NUCLEOTIDE SEQUENCE [LARGE SCALE GENOMIC DNA]</scope>
    <source>
        <strain evidence="2">CMW44962</strain>
    </source>
</reference>
<evidence type="ECO:0000313" key="3">
    <source>
        <dbReference type="Proteomes" id="UP001138500"/>
    </source>
</evidence>
<evidence type="ECO:0000259" key="1">
    <source>
        <dbReference type="PROSITE" id="PS50404"/>
    </source>
</evidence>
<feature type="non-terminal residue" evidence="2">
    <location>
        <position position="1"/>
    </location>
</feature>
<evidence type="ECO:0000313" key="2">
    <source>
        <dbReference type="EMBL" id="KAH9838209.1"/>
    </source>
</evidence>